<dbReference type="InterPro" id="IPR040296">
    <property type="entry name" value="PSBT"/>
</dbReference>
<accession>A0AAD9TJ32</accession>
<dbReference type="EMBL" id="JANJYI010000009">
    <property type="protein sequence ID" value="KAK2637040.1"/>
    <property type="molecule type" value="Genomic_DNA"/>
</dbReference>
<comment type="caution">
    <text evidence="1">The sequence shown here is derived from an EMBL/GenBank/DDBJ whole genome shotgun (WGS) entry which is preliminary data.</text>
</comment>
<dbReference type="AlphaFoldDB" id="A0AAD9TJ32"/>
<protein>
    <recommendedName>
        <fullName evidence="3">Photosystem II 5 kDa protein, chloroplastic</fullName>
    </recommendedName>
</protein>
<sequence>MASMTMTSSFLGTTTAAMVSHSPATSRWRLAVVASASKGVEVEKVKLNIDAKKESNNGRRDLMFAAAAAAVCSAAGIAVAEVPKAGTADARKFYAPICVTMPTAKVCHK</sequence>
<dbReference type="Proteomes" id="UP001280121">
    <property type="component" value="Unassembled WGS sequence"/>
</dbReference>
<reference evidence="1" key="1">
    <citation type="journal article" date="2023" name="Plant J.">
        <title>Genome sequences and population genomics provide insights into the demographic history, inbreeding, and mutation load of two 'living fossil' tree species of Dipteronia.</title>
        <authorList>
            <person name="Feng Y."/>
            <person name="Comes H.P."/>
            <person name="Chen J."/>
            <person name="Zhu S."/>
            <person name="Lu R."/>
            <person name="Zhang X."/>
            <person name="Li P."/>
            <person name="Qiu J."/>
            <person name="Olsen K.M."/>
            <person name="Qiu Y."/>
        </authorList>
    </citation>
    <scope>NUCLEOTIDE SEQUENCE</scope>
    <source>
        <strain evidence="1">KIB01</strain>
    </source>
</reference>
<keyword evidence="2" id="KW-1185">Reference proteome</keyword>
<evidence type="ECO:0000313" key="2">
    <source>
        <dbReference type="Proteomes" id="UP001280121"/>
    </source>
</evidence>
<evidence type="ECO:0000313" key="1">
    <source>
        <dbReference type="EMBL" id="KAK2637040.1"/>
    </source>
</evidence>
<dbReference type="PANTHER" id="PTHR34940">
    <property type="entry name" value="PHOTOSYSTEM II 5 KDA PROTEIN, CHLOROPLASTIC"/>
    <property type="match status" value="1"/>
</dbReference>
<gene>
    <name evidence="1" type="ORF">Ddye_031832</name>
</gene>
<evidence type="ECO:0008006" key="3">
    <source>
        <dbReference type="Google" id="ProtNLM"/>
    </source>
</evidence>
<name>A0AAD9TJ32_9ROSI</name>
<dbReference type="PANTHER" id="PTHR34940:SF1">
    <property type="entry name" value="PHOTOSYSTEM II 5 KDA PROTEIN, CHLOROPLASTIC"/>
    <property type="match status" value="1"/>
</dbReference>
<proteinExistence type="predicted"/>
<organism evidence="1 2">
    <name type="scientific">Dipteronia dyeriana</name>
    <dbReference type="NCBI Taxonomy" id="168575"/>
    <lineage>
        <taxon>Eukaryota</taxon>
        <taxon>Viridiplantae</taxon>
        <taxon>Streptophyta</taxon>
        <taxon>Embryophyta</taxon>
        <taxon>Tracheophyta</taxon>
        <taxon>Spermatophyta</taxon>
        <taxon>Magnoliopsida</taxon>
        <taxon>eudicotyledons</taxon>
        <taxon>Gunneridae</taxon>
        <taxon>Pentapetalae</taxon>
        <taxon>rosids</taxon>
        <taxon>malvids</taxon>
        <taxon>Sapindales</taxon>
        <taxon>Sapindaceae</taxon>
        <taxon>Hippocastanoideae</taxon>
        <taxon>Acereae</taxon>
        <taxon>Dipteronia</taxon>
    </lineage>
</organism>